<reference evidence="1 2" key="1">
    <citation type="submission" date="2019-05" db="EMBL/GenBank/DDBJ databases">
        <title>Draft genome sequence of Actinomadura geliboluensis A8036.</title>
        <authorList>
            <person name="Saricaoglu S."/>
            <person name="Isik K."/>
        </authorList>
    </citation>
    <scope>NUCLEOTIDE SEQUENCE [LARGE SCALE GENOMIC DNA]</scope>
    <source>
        <strain evidence="1 2">A8036</strain>
    </source>
</reference>
<dbReference type="Proteomes" id="UP000305238">
    <property type="component" value="Unassembled WGS sequence"/>
</dbReference>
<name>A0A5S4H7D9_9ACTN</name>
<evidence type="ECO:0000313" key="2">
    <source>
        <dbReference type="Proteomes" id="UP000305238"/>
    </source>
</evidence>
<protein>
    <submittedName>
        <fullName evidence="1">Uncharacterized protein</fullName>
    </submittedName>
</protein>
<sequence length="136" mass="14853">MPIRHRAAELALHWHAGLLAGQALTAAVYGEHRRSRALTARAVLRGPAAVERLVTVWCRTILHERPPDIGVRRDIEQVPTPARWAARVLAAVAARDRLGLSALVGAIPADELEPHLTSLLYLAVDAVADRDEEICL</sequence>
<organism evidence="1 2">
    <name type="scientific">Actinomadura geliboluensis</name>
    <dbReference type="NCBI Taxonomy" id="882440"/>
    <lineage>
        <taxon>Bacteria</taxon>
        <taxon>Bacillati</taxon>
        <taxon>Actinomycetota</taxon>
        <taxon>Actinomycetes</taxon>
        <taxon>Streptosporangiales</taxon>
        <taxon>Thermomonosporaceae</taxon>
        <taxon>Actinomadura</taxon>
    </lineage>
</organism>
<accession>A0A5S4H7D9</accession>
<keyword evidence="2" id="KW-1185">Reference proteome</keyword>
<dbReference type="RefSeq" id="WP_138635473.1">
    <property type="nucleotide sequence ID" value="NZ_JASWDG010000024.1"/>
</dbReference>
<proteinExistence type="predicted"/>
<dbReference type="EMBL" id="VCKZ01000030">
    <property type="protein sequence ID" value="TMR41165.1"/>
    <property type="molecule type" value="Genomic_DNA"/>
</dbReference>
<comment type="caution">
    <text evidence="1">The sequence shown here is derived from an EMBL/GenBank/DDBJ whole genome shotgun (WGS) entry which is preliminary data.</text>
</comment>
<gene>
    <name evidence="1" type="ORF">ETD96_07075</name>
</gene>
<dbReference type="OrthoDB" id="9965216at2"/>
<evidence type="ECO:0000313" key="1">
    <source>
        <dbReference type="EMBL" id="TMR41165.1"/>
    </source>
</evidence>
<dbReference type="AlphaFoldDB" id="A0A5S4H7D9"/>